<proteinExistence type="predicted"/>
<name>A0A822ZTY9_NELNU</name>
<dbReference type="Proteomes" id="UP000607653">
    <property type="component" value="Unassembled WGS sequence"/>
</dbReference>
<evidence type="ECO:0000313" key="2">
    <source>
        <dbReference type="Proteomes" id="UP000607653"/>
    </source>
</evidence>
<reference evidence="1 2" key="1">
    <citation type="journal article" date="2020" name="Mol. Biol. Evol.">
        <title>Distinct Expression and Methylation Patterns for Genes with Different Fates following a Single Whole-Genome Duplication in Flowering Plants.</title>
        <authorList>
            <person name="Shi T."/>
            <person name="Rahmani R.S."/>
            <person name="Gugger P.F."/>
            <person name="Wang M."/>
            <person name="Li H."/>
            <person name="Zhang Y."/>
            <person name="Li Z."/>
            <person name="Wang Q."/>
            <person name="Van de Peer Y."/>
            <person name="Marchal K."/>
            <person name="Chen J."/>
        </authorList>
    </citation>
    <scope>NUCLEOTIDE SEQUENCE [LARGE SCALE GENOMIC DNA]</scope>
    <source>
        <tissue evidence="1">Leaf</tissue>
    </source>
</reference>
<dbReference type="AlphaFoldDB" id="A0A822ZTY9"/>
<sequence length="49" mass="5766">MKSQGYDEKKSRMQCNRVRLSAHLRGLIWDTASGASSWVQHMNNRKCIW</sequence>
<accession>A0A822ZTY9</accession>
<evidence type="ECO:0000313" key="1">
    <source>
        <dbReference type="EMBL" id="DAD48347.1"/>
    </source>
</evidence>
<protein>
    <submittedName>
        <fullName evidence="1">Uncharacterized protein</fullName>
    </submittedName>
</protein>
<gene>
    <name evidence="1" type="ORF">HUJ06_018284</name>
</gene>
<comment type="caution">
    <text evidence="1">The sequence shown here is derived from an EMBL/GenBank/DDBJ whole genome shotgun (WGS) entry which is preliminary data.</text>
</comment>
<dbReference type="EMBL" id="DUZY01000008">
    <property type="protein sequence ID" value="DAD48347.1"/>
    <property type="molecule type" value="Genomic_DNA"/>
</dbReference>
<organism evidence="1 2">
    <name type="scientific">Nelumbo nucifera</name>
    <name type="common">Sacred lotus</name>
    <dbReference type="NCBI Taxonomy" id="4432"/>
    <lineage>
        <taxon>Eukaryota</taxon>
        <taxon>Viridiplantae</taxon>
        <taxon>Streptophyta</taxon>
        <taxon>Embryophyta</taxon>
        <taxon>Tracheophyta</taxon>
        <taxon>Spermatophyta</taxon>
        <taxon>Magnoliopsida</taxon>
        <taxon>Proteales</taxon>
        <taxon>Nelumbonaceae</taxon>
        <taxon>Nelumbo</taxon>
    </lineage>
</organism>
<keyword evidence="2" id="KW-1185">Reference proteome</keyword>